<evidence type="ECO:0000256" key="1">
    <source>
        <dbReference type="ARBA" id="ARBA00010634"/>
    </source>
</evidence>
<organism evidence="3 4">
    <name type="scientific">Geoalkalibacter subterraneus</name>
    <dbReference type="NCBI Taxonomy" id="483547"/>
    <lineage>
        <taxon>Bacteria</taxon>
        <taxon>Pseudomonadati</taxon>
        <taxon>Thermodesulfobacteriota</taxon>
        <taxon>Desulfuromonadia</taxon>
        <taxon>Desulfuromonadales</taxon>
        <taxon>Geoalkalibacteraceae</taxon>
        <taxon>Geoalkalibacter</taxon>
    </lineage>
</organism>
<protein>
    <recommendedName>
        <fullName evidence="5">ABC transporter</fullName>
    </recommendedName>
</protein>
<evidence type="ECO:0008006" key="5">
    <source>
        <dbReference type="Google" id="ProtNLM"/>
    </source>
</evidence>
<dbReference type="PRINTS" id="PR01805">
    <property type="entry name" value="VACJLIPOPROT"/>
</dbReference>
<dbReference type="PANTHER" id="PTHR30035">
    <property type="entry name" value="LIPOPROTEIN VACJ-RELATED"/>
    <property type="match status" value="1"/>
</dbReference>
<dbReference type="STRING" id="483547.GSUB_07255"/>
<reference evidence="3 4" key="1">
    <citation type="journal article" date="2015" name="Genome Announc.">
        <title>Genomes of Geoalkalibacter ferrihydriticus Z-0531T and Geoalkalibacter subterraneus Red1T, Two Haloalkaliphilic Metal-Reducing Deltaproteobacteria.</title>
        <authorList>
            <person name="Badalamenti J.P."/>
            <person name="Krajmalnik-Brown R."/>
            <person name="Torres C.I."/>
            <person name="Bond D.R."/>
        </authorList>
    </citation>
    <scope>NUCLEOTIDE SEQUENCE [LARGE SCALE GENOMIC DNA]</scope>
    <source>
        <strain evidence="3 4">Red1</strain>
    </source>
</reference>
<dbReference type="AlphaFoldDB" id="A0A0B5FNZ7"/>
<dbReference type="InterPro" id="IPR007428">
    <property type="entry name" value="MlaA"/>
</dbReference>
<accession>A0A0B5FNZ7</accession>
<gene>
    <name evidence="3" type="ORF">GSUB_07255</name>
</gene>
<dbReference type="KEGG" id="gsb:GSUB_07255"/>
<dbReference type="Proteomes" id="UP000035036">
    <property type="component" value="Chromosome"/>
</dbReference>
<proteinExistence type="inferred from homology"/>
<keyword evidence="4" id="KW-1185">Reference proteome</keyword>
<evidence type="ECO:0000313" key="3">
    <source>
        <dbReference type="EMBL" id="AJF06384.1"/>
    </source>
</evidence>
<dbReference type="Pfam" id="PF04333">
    <property type="entry name" value="MlaA"/>
    <property type="match status" value="1"/>
</dbReference>
<evidence type="ECO:0000313" key="4">
    <source>
        <dbReference type="Proteomes" id="UP000035036"/>
    </source>
</evidence>
<sequence length="250" mass="28369">MRIERRLGLAVIAAVVFMCSGCGPLVPSAPEPIRPVAQFVAPEKEYAIKVFDPLERVNRLVYQFNYYFDVYVFLPAVDGYRWVMPDYAEDRVSNFFDNVLEINNLANCILQLKPKATGITAARLVVNSTVGVLGLWDPASGWGLPRQEEDLGQTLGYYGIGNGPYLVLPVLGPSNLRDAIGKGGDLLIFNEIDPFNFENNSFLLPLTYNTLNAIDTRKRTPFRYYSTGSPFEYEWIRLLYTEKRFLQIMQ</sequence>
<dbReference type="PANTHER" id="PTHR30035:SF3">
    <property type="entry name" value="INTERMEMBRANE PHOSPHOLIPID TRANSPORT SYSTEM LIPOPROTEIN MLAA"/>
    <property type="match status" value="1"/>
</dbReference>
<comment type="similarity">
    <text evidence="1">Belongs to the MlaA family.</text>
</comment>
<dbReference type="GO" id="GO:0120010">
    <property type="term" value="P:intermembrane phospholipid transfer"/>
    <property type="evidence" value="ECO:0007669"/>
    <property type="project" value="TreeGrafter"/>
</dbReference>
<dbReference type="RefSeq" id="WP_040199984.1">
    <property type="nucleotide sequence ID" value="NZ_CP010311.1"/>
</dbReference>
<dbReference type="OrthoDB" id="9785326at2"/>
<dbReference type="EMBL" id="CP010311">
    <property type="protein sequence ID" value="AJF06384.1"/>
    <property type="molecule type" value="Genomic_DNA"/>
</dbReference>
<name>A0A0B5FNZ7_9BACT</name>
<dbReference type="GO" id="GO:0016020">
    <property type="term" value="C:membrane"/>
    <property type="evidence" value="ECO:0007669"/>
    <property type="project" value="InterPro"/>
</dbReference>
<keyword evidence="2" id="KW-0732">Signal</keyword>
<evidence type="ECO:0000256" key="2">
    <source>
        <dbReference type="ARBA" id="ARBA00022729"/>
    </source>
</evidence>
<dbReference type="HOGENOM" id="CLU_059326_2_2_7"/>